<feature type="non-terminal residue" evidence="6">
    <location>
        <position position="213"/>
    </location>
</feature>
<dbReference type="OrthoDB" id="207061at2759"/>
<dbReference type="SMART" id="SM00387">
    <property type="entry name" value="HATPase_c"/>
    <property type="match status" value="1"/>
</dbReference>
<accession>A0A836CM12</accession>
<comment type="catalytic activity">
    <reaction evidence="1">
        <text>ATP + protein L-histidine = ADP + protein N-phospho-L-histidine.</text>
        <dbReference type="EC" id="2.7.13.3"/>
    </reaction>
</comment>
<organism evidence="6 7">
    <name type="scientific">Tribonema minus</name>
    <dbReference type="NCBI Taxonomy" id="303371"/>
    <lineage>
        <taxon>Eukaryota</taxon>
        <taxon>Sar</taxon>
        <taxon>Stramenopiles</taxon>
        <taxon>Ochrophyta</taxon>
        <taxon>PX clade</taxon>
        <taxon>Xanthophyceae</taxon>
        <taxon>Tribonematales</taxon>
        <taxon>Tribonemataceae</taxon>
        <taxon>Tribonema</taxon>
    </lineage>
</organism>
<proteinExistence type="predicted"/>
<dbReference type="CDD" id="cd00082">
    <property type="entry name" value="HisKA"/>
    <property type="match status" value="1"/>
</dbReference>
<dbReference type="InterPro" id="IPR036890">
    <property type="entry name" value="HATPase_C_sf"/>
</dbReference>
<keyword evidence="7" id="KW-1185">Reference proteome</keyword>
<dbReference type="GO" id="GO:0000155">
    <property type="term" value="F:phosphorelay sensor kinase activity"/>
    <property type="evidence" value="ECO:0007669"/>
    <property type="project" value="InterPro"/>
</dbReference>
<protein>
    <recommendedName>
        <fullName evidence="2">histidine kinase</fullName>
        <ecNumber evidence="2">2.7.13.3</ecNumber>
    </recommendedName>
</protein>
<evidence type="ECO:0000313" key="6">
    <source>
        <dbReference type="EMBL" id="KAG5191352.1"/>
    </source>
</evidence>
<evidence type="ECO:0000256" key="2">
    <source>
        <dbReference type="ARBA" id="ARBA00012438"/>
    </source>
</evidence>
<dbReference type="Proteomes" id="UP000664859">
    <property type="component" value="Unassembled WGS sequence"/>
</dbReference>
<dbReference type="SUPFAM" id="SSF55874">
    <property type="entry name" value="ATPase domain of HSP90 chaperone/DNA topoisomerase II/histidine kinase"/>
    <property type="match status" value="1"/>
</dbReference>
<dbReference type="InterPro" id="IPR005467">
    <property type="entry name" value="His_kinase_dom"/>
</dbReference>
<keyword evidence="3" id="KW-0808">Transferase</keyword>
<comment type="caution">
    <text evidence="6">The sequence shown here is derived from an EMBL/GenBank/DDBJ whole genome shotgun (WGS) entry which is preliminary data.</text>
</comment>
<dbReference type="InterPro" id="IPR036097">
    <property type="entry name" value="HisK_dim/P_sf"/>
</dbReference>
<dbReference type="PROSITE" id="PS50109">
    <property type="entry name" value="HIS_KIN"/>
    <property type="match status" value="1"/>
</dbReference>
<dbReference type="SUPFAM" id="SSF47384">
    <property type="entry name" value="Homodimeric domain of signal transducing histidine kinase"/>
    <property type="match status" value="1"/>
</dbReference>
<name>A0A836CM12_9STRA</name>
<dbReference type="InterPro" id="IPR003661">
    <property type="entry name" value="HisK_dim/P_dom"/>
</dbReference>
<dbReference type="AlphaFoldDB" id="A0A836CM12"/>
<evidence type="ECO:0000313" key="7">
    <source>
        <dbReference type="Proteomes" id="UP000664859"/>
    </source>
</evidence>
<dbReference type="EMBL" id="JAFCMP010000021">
    <property type="protein sequence ID" value="KAG5191352.1"/>
    <property type="molecule type" value="Genomic_DNA"/>
</dbReference>
<reference evidence="6" key="1">
    <citation type="submission" date="2021-02" db="EMBL/GenBank/DDBJ databases">
        <title>First Annotated Genome of the Yellow-green Alga Tribonema minus.</title>
        <authorList>
            <person name="Mahan K.M."/>
        </authorList>
    </citation>
    <scope>NUCLEOTIDE SEQUENCE</scope>
    <source>
        <strain evidence="6">UTEX B ZZ1240</strain>
    </source>
</reference>
<feature type="domain" description="Histidine kinase" evidence="5">
    <location>
        <begin position="6"/>
        <end position="213"/>
    </location>
</feature>
<evidence type="ECO:0000256" key="4">
    <source>
        <dbReference type="ARBA" id="ARBA00022777"/>
    </source>
</evidence>
<evidence type="ECO:0000256" key="1">
    <source>
        <dbReference type="ARBA" id="ARBA00000085"/>
    </source>
</evidence>
<evidence type="ECO:0000256" key="3">
    <source>
        <dbReference type="ARBA" id="ARBA00022679"/>
    </source>
</evidence>
<keyword evidence="4 6" id="KW-0418">Kinase</keyword>
<dbReference type="PANTHER" id="PTHR43047">
    <property type="entry name" value="TWO-COMPONENT HISTIDINE PROTEIN KINASE"/>
    <property type="match status" value="1"/>
</dbReference>
<dbReference type="EC" id="2.7.13.3" evidence="2"/>
<dbReference type="InterPro" id="IPR003594">
    <property type="entry name" value="HATPase_dom"/>
</dbReference>
<dbReference type="Gene3D" id="1.10.287.130">
    <property type="match status" value="1"/>
</dbReference>
<dbReference type="Gene3D" id="3.30.565.10">
    <property type="entry name" value="Histidine kinase-like ATPase, C-terminal domain"/>
    <property type="match status" value="1"/>
</dbReference>
<feature type="non-terminal residue" evidence="6">
    <location>
        <position position="1"/>
    </location>
</feature>
<sequence length="213" mass="23701">NQMLSYVNHKVRNPLNVIKGMVDLTVLTLTQCQLPPELSTCIWDLTIASRACDFLEHIVSGILVIQRWEAGALMLNLRPYRISDIVADMQNAIVHKMEENKMVALVVDCPADITVVVDEFRLKQMLLNLLSNAMKYTAAGTITIEVKRHEGGEVTIGVRDTGAGIPDSQKKLIFRAHVQLNANDVGRHGYHGLGLYLVSMLADCMGWTVRCES</sequence>
<gene>
    <name evidence="6" type="ORF">JKP88DRAFT_135847</name>
</gene>
<dbReference type="Pfam" id="PF02518">
    <property type="entry name" value="HATPase_c"/>
    <property type="match status" value="1"/>
</dbReference>
<evidence type="ECO:0000259" key="5">
    <source>
        <dbReference type="PROSITE" id="PS50109"/>
    </source>
</evidence>